<dbReference type="GO" id="GO:0070740">
    <property type="term" value="F:tubulin-glutamic acid ligase activity"/>
    <property type="evidence" value="ECO:0007669"/>
    <property type="project" value="TreeGrafter"/>
</dbReference>
<organism evidence="6 7">
    <name type="scientific">Nannochloropsis gaditana</name>
    <dbReference type="NCBI Taxonomy" id="72520"/>
    <lineage>
        <taxon>Eukaryota</taxon>
        <taxon>Sar</taxon>
        <taxon>Stramenopiles</taxon>
        <taxon>Ochrophyta</taxon>
        <taxon>Eustigmatophyceae</taxon>
        <taxon>Eustigmatales</taxon>
        <taxon>Monodopsidaceae</taxon>
        <taxon>Nannochloropsis</taxon>
    </lineage>
</organism>
<reference evidence="6 7" key="1">
    <citation type="journal article" date="2014" name="Mol. Plant">
        <title>Chromosome Scale Genome Assembly and Transcriptome Profiling of Nannochloropsis gaditana in Nitrogen Depletion.</title>
        <authorList>
            <person name="Corteggiani Carpinelli E."/>
            <person name="Telatin A."/>
            <person name="Vitulo N."/>
            <person name="Forcato C."/>
            <person name="D'Angelo M."/>
            <person name="Schiavon R."/>
            <person name="Vezzi A."/>
            <person name="Giacometti G.M."/>
            <person name="Morosinotto T."/>
            <person name="Valle G."/>
        </authorList>
    </citation>
    <scope>NUCLEOTIDE SEQUENCE [LARGE SCALE GENOMIC DNA]</scope>
    <source>
        <strain evidence="6 7">B-31</strain>
    </source>
</reference>
<accession>W7TQE7</accession>
<sequence length="468" mass="52860">MSTRENSIRPSSSCQQLHPTHLIYRITGAAAQARIVPLLQERAEVHWIAGRCQNACNQADPPVPLDFVWETHVARRDKPLHDCARVLNRLSNTVILENKAYFSHILALVSSQNQDIPVLETAVVRAMDAQAWLDARRRQLRTVQNANYTVFTDCTEDAEEWWILKAAGANGGGDVHVLPPACTHVPACIALRPLDSYVVQRYITRPLLLEKKYKFHYRVYALLRMTGVEETGRTSVDREARRARFQPWIYQHGFILRASERYHHATKCGSANEIDAAAHLTNLSLNKHCPGYPGQLPIDLARAPRTFGCMKAHWAAVVRAAAPFLRAQASSGHFELFGLDYLPVEAACAPEDMMHLDKFDSMYLMEINRLPGLQSSRQNSADEDELYDCMIRELLDLCVMPFLSGTGAKNDHESKQGGWSEVVIKDVDENMFVDLASPGDKEIHHNVLRWAMHMRACRNSVKTAICEK</sequence>
<dbReference type="AlphaFoldDB" id="W7TQE7"/>
<evidence type="ECO:0000256" key="2">
    <source>
        <dbReference type="ARBA" id="ARBA00022741"/>
    </source>
</evidence>
<evidence type="ECO:0000256" key="5">
    <source>
        <dbReference type="ARBA" id="ARBA00049274"/>
    </source>
</evidence>
<dbReference type="GO" id="GO:0036064">
    <property type="term" value="C:ciliary basal body"/>
    <property type="evidence" value="ECO:0007669"/>
    <property type="project" value="TreeGrafter"/>
</dbReference>
<evidence type="ECO:0000313" key="6">
    <source>
        <dbReference type="EMBL" id="EWM29350.1"/>
    </source>
</evidence>
<dbReference type="PROSITE" id="PS51221">
    <property type="entry name" value="TTL"/>
    <property type="match status" value="1"/>
</dbReference>
<keyword evidence="7" id="KW-1185">Reference proteome</keyword>
<evidence type="ECO:0000313" key="7">
    <source>
        <dbReference type="Proteomes" id="UP000019335"/>
    </source>
</evidence>
<dbReference type="EMBL" id="AZIL01000169">
    <property type="protein sequence ID" value="EWM29350.1"/>
    <property type="molecule type" value="Genomic_DNA"/>
</dbReference>
<dbReference type="Proteomes" id="UP000019335">
    <property type="component" value="Chromosome 3"/>
</dbReference>
<gene>
    <name evidence="6" type="ORF">Naga_100028g8</name>
</gene>
<protein>
    <recommendedName>
        <fullName evidence="4">Tubulin--tyrosine ligase-like protein 5</fullName>
    </recommendedName>
</protein>
<dbReference type="PANTHER" id="PTHR12241:SF145">
    <property type="entry name" value="TUBULIN POLYGLUTAMYLASE TTLL5"/>
    <property type="match status" value="1"/>
</dbReference>
<dbReference type="PANTHER" id="PTHR12241">
    <property type="entry name" value="TUBULIN POLYGLUTAMYLASE"/>
    <property type="match status" value="1"/>
</dbReference>
<name>W7TQE7_9STRA</name>
<dbReference type="Pfam" id="PF03133">
    <property type="entry name" value="TTL"/>
    <property type="match status" value="1"/>
</dbReference>
<keyword evidence="3" id="KW-0067">ATP-binding</keyword>
<evidence type="ECO:0000256" key="3">
    <source>
        <dbReference type="ARBA" id="ARBA00022840"/>
    </source>
</evidence>
<keyword evidence="2" id="KW-0547">Nucleotide-binding</keyword>
<dbReference type="InterPro" id="IPR004344">
    <property type="entry name" value="TTL/TTLL_fam"/>
</dbReference>
<comment type="catalytic activity">
    <reaction evidence="5">
        <text>L-glutamyl-[protein] + L-glutamate + ATP = gamma-L-glutamyl-L-glutamyl-[protein] + ADP + phosphate + H(+)</text>
        <dbReference type="Rhea" id="RHEA:60144"/>
        <dbReference type="Rhea" id="RHEA-COMP:10208"/>
        <dbReference type="Rhea" id="RHEA-COMP:15517"/>
        <dbReference type="ChEBI" id="CHEBI:15378"/>
        <dbReference type="ChEBI" id="CHEBI:29973"/>
        <dbReference type="ChEBI" id="CHEBI:29985"/>
        <dbReference type="ChEBI" id="CHEBI:30616"/>
        <dbReference type="ChEBI" id="CHEBI:43474"/>
        <dbReference type="ChEBI" id="CHEBI:143622"/>
        <dbReference type="ChEBI" id="CHEBI:456216"/>
    </reaction>
    <physiologicalReaction direction="left-to-right" evidence="5">
        <dbReference type="Rhea" id="RHEA:60145"/>
    </physiologicalReaction>
</comment>
<evidence type="ECO:0000256" key="1">
    <source>
        <dbReference type="ARBA" id="ARBA00022598"/>
    </source>
</evidence>
<evidence type="ECO:0000256" key="4">
    <source>
        <dbReference type="ARBA" id="ARBA00041448"/>
    </source>
</evidence>
<proteinExistence type="predicted"/>
<keyword evidence="1 6" id="KW-0436">Ligase</keyword>
<dbReference type="GO" id="GO:0015631">
    <property type="term" value="F:tubulin binding"/>
    <property type="evidence" value="ECO:0007669"/>
    <property type="project" value="TreeGrafter"/>
</dbReference>
<dbReference type="GO" id="GO:0000226">
    <property type="term" value="P:microtubule cytoskeleton organization"/>
    <property type="evidence" value="ECO:0007669"/>
    <property type="project" value="TreeGrafter"/>
</dbReference>
<dbReference type="GO" id="GO:0005524">
    <property type="term" value="F:ATP binding"/>
    <property type="evidence" value="ECO:0007669"/>
    <property type="project" value="UniProtKB-KW"/>
</dbReference>
<dbReference type="OrthoDB" id="190132at2759"/>
<dbReference type="Gene3D" id="3.30.470.20">
    <property type="entry name" value="ATP-grasp fold, B domain"/>
    <property type="match status" value="1"/>
</dbReference>
<comment type="caution">
    <text evidence="6">The sequence shown here is derived from an EMBL/GenBank/DDBJ whole genome shotgun (WGS) entry which is preliminary data.</text>
</comment>